<gene>
    <name evidence="2" type="ordered locus">Mmc1_2150</name>
</gene>
<keyword evidence="1" id="KW-0472">Membrane</keyword>
<feature type="transmembrane region" description="Helical" evidence="1">
    <location>
        <begin position="20"/>
        <end position="43"/>
    </location>
</feature>
<feature type="transmembrane region" description="Helical" evidence="1">
    <location>
        <begin position="118"/>
        <end position="137"/>
    </location>
</feature>
<name>A0L9K8_MAGMM</name>
<dbReference type="RefSeq" id="WP_011713779.1">
    <property type="nucleotide sequence ID" value="NC_008576.1"/>
</dbReference>
<dbReference type="OrthoDB" id="5295350at2"/>
<dbReference type="GO" id="GO:0016787">
    <property type="term" value="F:hydrolase activity"/>
    <property type="evidence" value="ECO:0007669"/>
    <property type="project" value="UniProtKB-KW"/>
</dbReference>
<dbReference type="Proteomes" id="UP000002586">
    <property type="component" value="Chromosome"/>
</dbReference>
<sequence>MAGFHTHLTVGSVASGMVATGLYAGGVATPLEVALYFSCGAVASLLPDVDSDRSTILSVVFTLVSVLLAFGLLFGQPVTQGLSGLELFLLWVGLFVAMRLAVFELFTRVTVHRGIFHSIPAAILFGALTVLLLHHAFHLSVLTAWVAGGFIAGGFVLHLLLDEMYSIQLTGARVKRSFGTACKLWSRDLYATLALYATTAVALWLTPRTELLWEGRVYQLAWYSVWNSWMP</sequence>
<dbReference type="InterPro" id="IPR007404">
    <property type="entry name" value="YdjM-like"/>
</dbReference>
<keyword evidence="3" id="KW-1185">Reference proteome</keyword>
<protein>
    <submittedName>
        <fullName evidence="2">Membrane-bound metal-dependent hydrolase</fullName>
    </submittedName>
</protein>
<reference evidence="3" key="1">
    <citation type="journal article" date="2009" name="Appl. Environ. Microbiol.">
        <title>Complete genome sequence of the chemolithoautotrophic marine magnetotactic coccus strain MC-1.</title>
        <authorList>
            <person name="Schubbe S."/>
            <person name="Williams T.J."/>
            <person name="Xie G."/>
            <person name="Kiss H.E."/>
            <person name="Brettin T.S."/>
            <person name="Martinez D."/>
            <person name="Ross C.A."/>
            <person name="Schuler D."/>
            <person name="Cox B.L."/>
            <person name="Nealson K.H."/>
            <person name="Bazylinski D.A."/>
        </authorList>
    </citation>
    <scope>NUCLEOTIDE SEQUENCE [LARGE SCALE GENOMIC DNA]</scope>
    <source>
        <strain evidence="3">ATCC BAA-1437 / JCM 17883 / MC-1</strain>
    </source>
</reference>
<feature type="transmembrane region" description="Helical" evidence="1">
    <location>
        <begin position="87"/>
        <end position="106"/>
    </location>
</feature>
<dbReference type="HOGENOM" id="CLU_076328_0_0_5"/>
<reference evidence="2 3" key="2">
    <citation type="journal article" date="2012" name="Int. J. Syst. Evol. Microbiol.">
        <title>Magnetococcus marinus gen. nov., sp. nov., a marine, magnetotactic bacterium that represents a novel lineage (Magnetococcaceae fam. nov.; Magnetococcales ord. nov.) at the base of the Alphaproteobacteria.</title>
        <authorList>
            <person name="Bazylinski D.A."/>
            <person name="Williams T.J."/>
            <person name="Lefevre C.T."/>
            <person name="Berg R.J."/>
            <person name="Zhang C.L."/>
            <person name="Bowser S.S."/>
            <person name="Dean A.J."/>
            <person name="Beveridge T.J."/>
        </authorList>
    </citation>
    <scope>NUCLEOTIDE SEQUENCE [LARGE SCALE GENOMIC DNA]</scope>
    <source>
        <strain evidence="3">ATCC BAA-1437 / JCM 17883 / MC-1</strain>
    </source>
</reference>
<evidence type="ECO:0000256" key="1">
    <source>
        <dbReference type="SAM" id="Phobius"/>
    </source>
</evidence>
<dbReference type="eggNOG" id="COG1988">
    <property type="taxonomic scope" value="Bacteria"/>
</dbReference>
<feature type="transmembrane region" description="Helical" evidence="1">
    <location>
        <begin position="143"/>
        <end position="161"/>
    </location>
</feature>
<evidence type="ECO:0000313" key="2">
    <source>
        <dbReference type="EMBL" id="ABK44651.1"/>
    </source>
</evidence>
<feature type="transmembrane region" description="Helical" evidence="1">
    <location>
        <begin position="55"/>
        <end position="75"/>
    </location>
</feature>
<dbReference type="STRING" id="156889.Mmc1_2150"/>
<organism evidence="2 3">
    <name type="scientific">Magnetococcus marinus (strain ATCC BAA-1437 / JCM 17883 / MC-1)</name>
    <dbReference type="NCBI Taxonomy" id="156889"/>
    <lineage>
        <taxon>Bacteria</taxon>
        <taxon>Pseudomonadati</taxon>
        <taxon>Pseudomonadota</taxon>
        <taxon>Magnetococcia</taxon>
        <taxon>Magnetococcales</taxon>
        <taxon>Magnetococcaceae</taxon>
        <taxon>Magnetococcus</taxon>
    </lineage>
</organism>
<dbReference type="Pfam" id="PF04307">
    <property type="entry name" value="YdjM"/>
    <property type="match status" value="1"/>
</dbReference>
<keyword evidence="2" id="KW-0378">Hydrolase</keyword>
<dbReference type="AlphaFoldDB" id="A0L9K8"/>
<proteinExistence type="predicted"/>
<keyword evidence="1" id="KW-1133">Transmembrane helix</keyword>
<evidence type="ECO:0000313" key="3">
    <source>
        <dbReference type="Proteomes" id="UP000002586"/>
    </source>
</evidence>
<dbReference type="EMBL" id="CP000471">
    <property type="protein sequence ID" value="ABK44651.1"/>
    <property type="molecule type" value="Genomic_DNA"/>
</dbReference>
<accession>A0L9K8</accession>
<keyword evidence="1" id="KW-0812">Transmembrane</keyword>
<dbReference type="KEGG" id="mgm:Mmc1_2150"/>
<feature type="transmembrane region" description="Helical" evidence="1">
    <location>
        <begin position="189"/>
        <end position="206"/>
    </location>
</feature>